<dbReference type="AlphaFoldDB" id="A0A059F082"/>
<gene>
    <name evidence="2" type="ORF">H312_02198</name>
</gene>
<dbReference type="VEuPathDB" id="MicrosporidiaDB:H312_02198"/>
<evidence type="ECO:0000313" key="2">
    <source>
        <dbReference type="EMBL" id="KCZ80404.1"/>
    </source>
</evidence>
<dbReference type="EMBL" id="KK365183">
    <property type="protein sequence ID" value="KCZ80404.1"/>
    <property type="molecule type" value="Genomic_DNA"/>
</dbReference>
<feature type="signal peptide" evidence="1">
    <location>
        <begin position="1"/>
        <end position="17"/>
    </location>
</feature>
<sequence>MITMLLYILHVLSSLKSKENKELEIHARGNPYARFAITNKGLRLVNSDTKQNVLLIPNGKNEYSIAVDEKIICHLVDNTIDQCKNGYNKGKSFVIKKLPFRGYLIKSKIKNEKIKCLKHTDLSDKITLTNCNDYDESLRWDIKEDGEVIVNGYELNKK</sequence>
<dbReference type="PROSITE" id="PS50231">
    <property type="entry name" value="RICIN_B_LECTIN"/>
    <property type="match status" value="1"/>
</dbReference>
<keyword evidence="3" id="KW-1185">Reference proteome</keyword>
<dbReference type="HOGENOM" id="CLU_1668942_0_0_1"/>
<proteinExistence type="predicted"/>
<evidence type="ECO:0000313" key="3">
    <source>
        <dbReference type="Proteomes" id="UP000030655"/>
    </source>
</evidence>
<keyword evidence="1" id="KW-0732">Signal</keyword>
<organism evidence="2 3">
    <name type="scientific">Anncaliia algerae PRA339</name>
    <dbReference type="NCBI Taxonomy" id="1288291"/>
    <lineage>
        <taxon>Eukaryota</taxon>
        <taxon>Fungi</taxon>
        <taxon>Fungi incertae sedis</taxon>
        <taxon>Microsporidia</taxon>
        <taxon>Tubulinosematoidea</taxon>
        <taxon>Tubulinosematidae</taxon>
        <taxon>Anncaliia</taxon>
    </lineage>
</organism>
<dbReference type="Proteomes" id="UP000030655">
    <property type="component" value="Unassembled WGS sequence"/>
</dbReference>
<dbReference type="OrthoDB" id="2186611at2759"/>
<name>A0A059F082_9MICR</name>
<accession>A0A059F082</accession>
<feature type="chain" id="PRO_5001571816" evidence="1">
    <location>
        <begin position="18"/>
        <end position="158"/>
    </location>
</feature>
<reference evidence="2 3" key="2">
    <citation type="submission" date="2014-03" db="EMBL/GenBank/DDBJ databases">
        <title>The Genome Sequence of Anncaliia algerae insect isolate PRA339.</title>
        <authorList>
            <consortium name="The Broad Institute Genome Sequencing Platform"/>
            <consortium name="The Broad Institute Genome Sequencing Center for Infectious Disease"/>
            <person name="Cuomo C."/>
            <person name="Becnel J."/>
            <person name="Sanscrainte N."/>
            <person name="Walker B."/>
            <person name="Young S.K."/>
            <person name="Zeng Q."/>
            <person name="Gargeya S."/>
            <person name="Fitzgerald M."/>
            <person name="Haas B."/>
            <person name="Abouelleil A."/>
            <person name="Alvarado L."/>
            <person name="Arachchi H.M."/>
            <person name="Berlin A.M."/>
            <person name="Chapman S.B."/>
            <person name="Dewar J."/>
            <person name="Goldberg J."/>
            <person name="Griggs A."/>
            <person name="Gujja S."/>
            <person name="Hansen M."/>
            <person name="Howarth C."/>
            <person name="Imamovic A."/>
            <person name="Larimer J."/>
            <person name="McCowan C."/>
            <person name="Murphy C."/>
            <person name="Neiman D."/>
            <person name="Pearson M."/>
            <person name="Priest M."/>
            <person name="Roberts A."/>
            <person name="Saif S."/>
            <person name="Shea T."/>
            <person name="Sisk P."/>
            <person name="Sykes S."/>
            <person name="Wortman J."/>
            <person name="Nusbaum C."/>
            <person name="Birren B."/>
        </authorList>
    </citation>
    <scope>NUCLEOTIDE SEQUENCE [LARGE SCALE GENOMIC DNA]</scope>
    <source>
        <strain evidence="2 3">PRA339</strain>
    </source>
</reference>
<evidence type="ECO:0000256" key="1">
    <source>
        <dbReference type="SAM" id="SignalP"/>
    </source>
</evidence>
<reference evidence="3" key="1">
    <citation type="submission" date="2013-02" db="EMBL/GenBank/DDBJ databases">
        <authorList>
            <consortium name="The Broad Institute Genome Sequencing Platform"/>
            <person name="Cuomo C."/>
            <person name="Becnel J."/>
            <person name="Sanscrainte N."/>
            <person name="Walker B."/>
            <person name="Young S.K."/>
            <person name="Zeng Q."/>
            <person name="Gargeya S."/>
            <person name="Fitzgerald M."/>
            <person name="Haas B."/>
            <person name="Abouelleil A."/>
            <person name="Alvarado L."/>
            <person name="Arachchi H.M."/>
            <person name="Berlin A.M."/>
            <person name="Chapman S.B."/>
            <person name="Dewar J."/>
            <person name="Goldberg J."/>
            <person name="Griggs A."/>
            <person name="Gujja S."/>
            <person name="Hansen M."/>
            <person name="Howarth C."/>
            <person name="Imamovic A."/>
            <person name="Larimer J."/>
            <person name="McCowan C."/>
            <person name="Murphy C."/>
            <person name="Neiman D."/>
            <person name="Pearson M."/>
            <person name="Priest M."/>
            <person name="Roberts A."/>
            <person name="Saif S."/>
            <person name="Shea T."/>
            <person name="Sisk P."/>
            <person name="Sykes S."/>
            <person name="Wortman J."/>
            <person name="Nusbaum C."/>
            <person name="Birren B."/>
        </authorList>
    </citation>
    <scope>NUCLEOTIDE SEQUENCE [LARGE SCALE GENOMIC DNA]</scope>
    <source>
        <strain evidence="3">PRA339</strain>
    </source>
</reference>
<protein>
    <submittedName>
        <fullName evidence="2">Uncharacterized protein</fullName>
    </submittedName>
</protein>